<keyword evidence="2" id="KW-1185">Reference proteome</keyword>
<accession>A0A1U9MDZ5</accession>
<dbReference type="AlphaFoldDB" id="A0A1U9MDZ5"/>
<dbReference type="EMBL" id="CP015820">
    <property type="protein sequence ID" value="AQT43496.1"/>
    <property type="molecule type" value="Genomic_DNA"/>
</dbReference>
<evidence type="ECO:0000313" key="2">
    <source>
        <dbReference type="Proteomes" id="UP000189660"/>
    </source>
</evidence>
<proteinExistence type="predicted"/>
<gene>
    <name evidence="1" type="ORF">BBC0178_020660</name>
</gene>
<dbReference type="Proteomes" id="UP000189660">
    <property type="component" value="Chromosome"/>
</dbReference>
<name>A0A1U9MDZ5_9HYPH</name>
<dbReference type="KEGG" id="bapa:BBC0178_020660"/>
<evidence type="ECO:0000313" key="1">
    <source>
        <dbReference type="EMBL" id="AQT43496.1"/>
    </source>
</evidence>
<reference evidence="1 2" key="1">
    <citation type="submission" date="2016-11" db="EMBL/GenBank/DDBJ databases">
        <title>Comparative genomics of Bartonella apis.</title>
        <authorList>
            <person name="Engel P."/>
        </authorList>
    </citation>
    <scope>NUCLEOTIDE SEQUENCE [LARGE SCALE GENOMIC DNA]</scope>
    <source>
        <strain evidence="1 2">BBC0178</strain>
    </source>
</reference>
<organism evidence="1 2">
    <name type="scientific">Bartonella apihabitans</name>
    <dbReference type="NCBI Taxonomy" id="2750929"/>
    <lineage>
        <taxon>Bacteria</taxon>
        <taxon>Pseudomonadati</taxon>
        <taxon>Pseudomonadota</taxon>
        <taxon>Alphaproteobacteria</taxon>
        <taxon>Hyphomicrobiales</taxon>
        <taxon>Bartonellaceae</taxon>
        <taxon>Bartonella</taxon>
    </lineage>
</organism>
<sequence>MHFPDDRSFQKRRCELSDQAQNQRLNSAFFKNQRMTFIAIFVTTERGKFWVEKSEINEWKQRLAYYAGDT</sequence>
<protein>
    <submittedName>
        <fullName evidence="1">Uncharacterized protein</fullName>
    </submittedName>
</protein>